<dbReference type="GO" id="GO:0008233">
    <property type="term" value="F:peptidase activity"/>
    <property type="evidence" value="ECO:0007669"/>
    <property type="project" value="UniProtKB-KW"/>
</dbReference>
<keyword evidence="4 5" id="KW-0472">Membrane</keyword>
<keyword evidence="6" id="KW-0732">Signal</keyword>
<dbReference type="InterPro" id="IPR012340">
    <property type="entry name" value="NA-bd_OB-fold"/>
</dbReference>
<feature type="transmembrane region" description="Helical" evidence="5">
    <location>
        <begin position="307"/>
        <end position="326"/>
    </location>
</feature>
<evidence type="ECO:0000313" key="10">
    <source>
        <dbReference type="EMBL" id="OGL39017.1"/>
    </source>
</evidence>
<dbReference type="SUPFAM" id="SSF141322">
    <property type="entry name" value="NfeD domain-like"/>
    <property type="match status" value="1"/>
</dbReference>
<protein>
    <submittedName>
        <fullName evidence="10">Serine protease</fullName>
    </submittedName>
</protein>
<feature type="chain" id="PRO_5009532180" evidence="6">
    <location>
        <begin position="22"/>
        <end position="427"/>
    </location>
</feature>
<gene>
    <name evidence="10" type="ORF">A2042_07750</name>
</gene>
<feature type="transmembrane region" description="Helical" evidence="5">
    <location>
        <begin position="332"/>
        <end position="359"/>
    </location>
</feature>
<keyword evidence="10" id="KW-0645">Protease</keyword>
<dbReference type="Pfam" id="PF25145">
    <property type="entry name" value="NfeD1b_N"/>
    <property type="match status" value="1"/>
</dbReference>
<feature type="domain" description="NfeD1b N-terminal" evidence="9">
    <location>
        <begin position="26"/>
        <end position="189"/>
    </location>
</feature>
<evidence type="ECO:0000256" key="3">
    <source>
        <dbReference type="ARBA" id="ARBA00022989"/>
    </source>
</evidence>
<dbReference type="PANTHER" id="PTHR33507:SF4">
    <property type="entry name" value="NODULATION COMPETITIVENESS PROTEIN NFED"/>
    <property type="match status" value="1"/>
</dbReference>
<feature type="signal peptide" evidence="6">
    <location>
        <begin position="1"/>
        <end position="21"/>
    </location>
</feature>
<dbReference type="Gene3D" id="3.90.226.10">
    <property type="entry name" value="2-enoyl-CoA Hydratase, Chain A, domain 1"/>
    <property type="match status" value="1"/>
</dbReference>
<feature type="transmembrane region" description="Helical" evidence="5">
    <location>
        <begin position="239"/>
        <end position="255"/>
    </location>
</feature>
<reference evidence="10 11" key="1">
    <citation type="journal article" date="2016" name="Nat. Commun.">
        <title>Thousands of microbial genomes shed light on interconnected biogeochemical processes in an aquifer system.</title>
        <authorList>
            <person name="Anantharaman K."/>
            <person name="Brown C.T."/>
            <person name="Hug L.A."/>
            <person name="Sharon I."/>
            <person name="Castelle C.J."/>
            <person name="Probst A.J."/>
            <person name="Thomas B.C."/>
            <person name="Singh A."/>
            <person name="Wilkins M.J."/>
            <person name="Karaoz U."/>
            <person name="Brodie E.L."/>
            <person name="Williams K.H."/>
            <person name="Hubbard S.S."/>
            <person name="Banfield J.F."/>
        </authorList>
    </citation>
    <scope>NUCLEOTIDE SEQUENCE [LARGE SCALE GENOMIC DNA]</scope>
</reference>
<evidence type="ECO:0000256" key="2">
    <source>
        <dbReference type="ARBA" id="ARBA00022692"/>
    </source>
</evidence>
<dbReference type="SUPFAM" id="SSF52096">
    <property type="entry name" value="ClpP/crotonase"/>
    <property type="match status" value="1"/>
</dbReference>
<dbReference type="EMBL" id="MGDB01000130">
    <property type="protein sequence ID" value="OGL39017.1"/>
    <property type="molecule type" value="Genomic_DNA"/>
</dbReference>
<keyword evidence="10" id="KW-0378">Hydrolase</keyword>
<keyword evidence="3 5" id="KW-1133">Transmembrane helix</keyword>
<dbReference type="InterPro" id="IPR052165">
    <property type="entry name" value="Membrane_assoc_protease"/>
</dbReference>
<name>A0A1F7RDG6_9BACT</name>
<evidence type="ECO:0000259" key="8">
    <source>
        <dbReference type="Pfam" id="PF24961"/>
    </source>
</evidence>
<dbReference type="PANTHER" id="PTHR33507">
    <property type="entry name" value="INNER MEMBRANE PROTEIN YBBJ"/>
    <property type="match status" value="1"/>
</dbReference>
<feature type="domain" description="NfeD integral membrane" evidence="8">
    <location>
        <begin position="238"/>
        <end position="355"/>
    </location>
</feature>
<evidence type="ECO:0000256" key="5">
    <source>
        <dbReference type="SAM" id="Phobius"/>
    </source>
</evidence>
<comment type="caution">
    <text evidence="10">The sequence shown here is derived from an EMBL/GenBank/DDBJ whole genome shotgun (WGS) entry which is preliminary data.</text>
</comment>
<dbReference type="GO" id="GO:0016020">
    <property type="term" value="C:membrane"/>
    <property type="evidence" value="ECO:0007669"/>
    <property type="project" value="UniProtKB-SubCell"/>
</dbReference>
<dbReference type="FunFam" id="3.90.226.10:FF:000089">
    <property type="entry name" value="Membrane-bound serine protease"/>
    <property type="match status" value="1"/>
</dbReference>
<feature type="transmembrane region" description="Helical" evidence="5">
    <location>
        <begin position="260"/>
        <end position="277"/>
    </location>
</feature>
<evidence type="ECO:0000259" key="7">
    <source>
        <dbReference type="Pfam" id="PF01957"/>
    </source>
</evidence>
<dbReference type="Gene3D" id="2.40.50.140">
    <property type="entry name" value="Nucleic acid-binding proteins"/>
    <property type="match status" value="1"/>
</dbReference>
<evidence type="ECO:0000256" key="4">
    <source>
        <dbReference type="ARBA" id="ARBA00023136"/>
    </source>
</evidence>
<dbReference type="Proteomes" id="UP000178526">
    <property type="component" value="Unassembled WGS sequence"/>
</dbReference>
<evidence type="ECO:0000256" key="6">
    <source>
        <dbReference type="SAM" id="SignalP"/>
    </source>
</evidence>
<dbReference type="AlphaFoldDB" id="A0A1F7RDG6"/>
<evidence type="ECO:0000259" key="9">
    <source>
        <dbReference type="Pfam" id="PF25145"/>
    </source>
</evidence>
<dbReference type="GO" id="GO:0006508">
    <property type="term" value="P:proteolysis"/>
    <property type="evidence" value="ECO:0007669"/>
    <property type="project" value="UniProtKB-KW"/>
</dbReference>
<dbReference type="Pfam" id="PF01957">
    <property type="entry name" value="NfeD"/>
    <property type="match status" value="1"/>
</dbReference>
<feature type="domain" description="NfeD-like C-terminal" evidence="7">
    <location>
        <begin position="371"/>
        <end position="425"/>
    </location>
</feature>
<accession>A0A1F7RDG6</accession>
<organism evidence="10 11">
    <name type="scientific">Candidatus Schekmanbacteria bacterium GWA2_38_11</name>
    <dbReference type="NCBI Taxonomy" id="1817876"/>
    <lineage>
        <taxon>Bacteria</taxon>
        <taxon>Candidatus Schekmaniibacteriota</taxon>
    </lineage>
</organism>
<evidence type="ECO:0000313" key="11">
    <source>
        <dbReference type="Proteomes" id="UP000178526"/>
    </source>
</evidence>
<dbReference type="CDD" id="cd07020">
    <property type="entry name" value="Clp_protease_NfeD_1"/>
    <property type="match status" value="1"/>
</dbReference>
<comment type="subcellular location">
    <subcellularLocation>
        <location evidence="1">Membrane</location>
        <topology evidence="1">Multi-pass membrane protein</topology>
    </subcellularLocation>
</comment>
<proteinExistence type="predicted"/>
<dbReference type="InterPro" id="IPR056738">
    <property type="entry name" value="NfeD1b_N"/>
</dbReference>
<keyword evidence="2 5" id="KW-0812">Transmembrane</keyword>
<dbReference type="InterPro" id="IPR002810">
    <property type="entry name" value="NfeD-like_C"/>
</dbReference>
<dbReference type="Pfam" id="PF24961">
    <property type="entry name" value="NfeD_membrane"/>
    <property type="match status" value="1"/>
</dbReference>
<evidence type="ECO:0000256" key="1">
    <source>
        <dbReference type="ARBA" id="ARBA00004141"/>
    </source>
</evidence>
<sequence>MKKTIFLIIFLLFFLSSLSFANPAQVDIITVEGVINPVTSEFIANSIDQANKDKAECLVIQLDTPGGLVDSTRSIIKSMMASDVPIVVYVSPSGARAASAGVFITLASHVAAMAPGTNIGAAHPVTIEGGAEKDSVMGKKIENDLAAYIKTIANKTGRNVEWAEKAVRESVSITEQKAIEEKIIDFIAKDLDDLFAKLNGKKVATATGEKHIRTKGAKLNRIEMPPAQRFFKVITDPNIAYLLMMIGMVGIFFELKSPGLMFPGIVGVICLILAFYALQTLPINYAGLFLILFAILLFLTELYVPSYGLLTTGGIISLVLGSMMLVDTPYPFLRISLNVILPVALSIAAIFFFLVGAILKAHAKKTTTGKEGLIGLIGYAETDIKKSGKVLVHGELWNAVSDEDIDAKGKIKVVGMDGFLLKVEKLK</sequence>
<dbReference type="InterPro" id="IPR056739">
    <property type="entry name" value="NfeD_membrane"/>
</dbReference>
<dbReference type="InterPro" id="IPR029045">
    <property type="entry name" value="ClpP/crotonase-like_dom_sf"/>
</dbReference>